<dbReference type="PANTHER" id="PTHR44858">
    <property type="entry name" value="TETRATRICOPEPTIDE REPEAT PROTEIN 6"/>
    <property type="match status" value="1"/>
</dbReference>
<keyword evidence="1" id="KW-0677">Repeat</keyword>
<organism evidence="5 6">
    <name type="scientific">Planctomicrobium piriforme</name>
    <dbReference type="NCBI Taxonomy" id="1576369"/>
    <lineage>
        <taxon>Bacteria</taxon>
        <taxon>Pseudomonadati</taxon>
        <taxon>Planctomycetota</taxon>
        <taxon>Planctomycetia</taxon>
        <taxon>Planctomycetales</taxon>
        <taxon>Planctomycetaceae</taxon>
        <taxon>Planctomicrobium</taxon>
    </lineage>
</organism>
<sequence length="475" mass="52270">MSRAFRSLLLCLALLACAGPALAFQAPSELDTIKDQADTAYRNRDFPKAIQLCDRALAQAPTDHVALYLRGSSRVELGILMGNDELVRQGIADSREGIRHEGKGKAEYYLPYIYGMSHLSALEGKTVHAQTARTVADSVLDRDDLTPEQRANLIYQRAQANMQLKDFKASELDLQEVLKLSPKHLAAHMLMADLAARTKTPAEAIAAYGKVVDEFPDNALTYNNRGMYLQSIGRTQEAIGDFNKAVQIDPKFLPAYINRGFALLENGDAAGAEAALTQAITIDPQQIGALSLRATARLNQEKSQDALADYRQVVQMAPQSPMAYADLGFAQFFTLDFPGALSSFKTALKLDSKLRFLVPWKLACEMRLQQVDSAAYQDVLAKSDTSRDWVDNLLLFQLGKVDATQLLQSVSATDQNARNAQLCEGYYFIGMELQRRGRGADAVAYFKQATQRKLPKLSAYRGAMVALGQSASLPK</sequence>
<keyword evidence="2 3" id="KW-0802">TPR repeat</keyword>
<gene>
    <name evidence="5" type="ORF">SAMN05421753_106199</name>
</gene>
<dbReference type="InterPro" id="IPR050498">
    <property type="entry name" value="Ycf3"/>
</dbReference>
<dbReference type="PANTHER" id="PTHR44858:SF1">
    <property type="entry name" value="UDP-N-ACETYLGLUCOSAMINE--PEPTIDE N-ACETYLGLUCOSAMINYLTRANSFERASE SPINDLY-RELATED"/>
    <property type="match status" value="1"/>
</dbReference>
<feature type="signal peptide" evidence="4">
    <location>
        <begin position="1"/>
        <end position="23"/>
    </location>
</feature>
<accession>A0A1I3G5R0</accession>
<dbReference type="STRING" id="1576369.SAMN05421753_106199"/>
<name>A0A1I3G5R0_9PLAN</name>
<evidence type="ECO:0000313" key="5">
    <source>
        <dbReference type="EMBL" id="SFI18803.1"/>
    </source>
</evidence>
<dbReference type="EMBL" id="FOQD01000006">
    <property type="protein sequence ID" value="SFI18803.1"/>
    <property type="molecule type" value="Genomic_DNA"/>
</dbReference>
<evidence type="ECO:0000256" key="3">
    <source>
        <dbReference type="PROSITE-ProRule" id="PRU00339"/>
    </source>
</evidence>
<dbReference type="PROSITE" id="PS51257">
    <property type="entry name" value="PROKAR_LIPOPROTEIN"/>
    <property type="match status" value="1"/>
</dbReference>
<feature type="chain" id="PRO_5011532539" evidence="4">
    <location>
        <begin position="24"/>
        <end position="475"/>
    </location>
</feature>
<dbReference type="OrthoDB" id="9790037at2"/>
<dbReference type="InterPro" id="IPR011990">
    <property type="entry name" value="TPR-like_helical_dom_sf"/>
</dbReference>
<reference evidence="6" key="1">
    <citation type="submission" date="2016-10" db="EMBL/GenBank/DDBJ databases">
        <authorList>
            <person name="Varghese N."/>
            <person name="Submissions S."/>
        </authorList>
    </citation>
    <scope>NUCLEOTIDE SEQUENCE [LARGE SCALE GENOMIC DNA]</scope>
    <source>
        <strain evidence="6">DSM 26348</strain>
    </source>
</reference>
<dbReference type="SMART" id="SM00028">
    <property type="entry name" value="TPR"/>
    <property type="match status" value="8"/>
</dbReference>
<evidence type="ECO:0000256" key="2">
    <source>
        <dbReference type="ARBA" id="ARBA00022803"/>
    </source>
</evidence>
<feature type="repeat" description="TPR" evidence="3">
    <location>
        <begin position="253"/>
        <end position="286"/>
    </location>
</feature>
<dbReference type="Pfam" id="PF13174">
    <property type="entry name" value="TPR_6"/>
    <property type="match status" value="1"/>
</dbReference>
<protein>
    <submittedName>
        <fullName evidence="5">Tetratricopeptide repeat-containing protein</fullName>
    </submittedName>
</protein>
<dbReference type="RefSeq" id="WP_139228380.1">
    <property type="nucleotide sequence ID" value="NZ_FOQD01000006.1"/>
</dbReference>
<dbReference type="GO" id="GO:0046813">
    <property type="term" value="P:receptor-mediated virion attachment to host cell"/>
    <property type="evidence" value="ECO:0007669"/>
    <property type="project" value="TreeGrafter"/>
</dbReference>
<dbReference type="Proteomes" id="UP000199518">
    <property type="component" value="Unassembled WGS sequence"/>
</dbReference>
<keyword evidence="6" id="KW-1185">Reference proteome</keyword>
<proteinExistence type="predicted"/>
<evidence type="ECO:0000256" key="4">
    <source>
        <dbReference type="SAM" id="SignalP"/>
    </source>
</evidence>
<dbReference type="InterPro" id="IPR019734">
    <property type="entry name" value="TPR_rpt"/>
</dbReference>
<dbReference type="SUPFAM" id="SSF48452">
    <property type="entry name" value="TPR-like"/>
    <property type="match status" value="2"/>
</dbReference>
<dbReference type="Pfam" id="PF13181">
    <property type="entry name" value="TPR_8"/>
    <property type="match status" value="2"/>
</dbReference>
<dbReference type="Pfam" id="PF13432">
    <property type="entry name" value="TPR_16"/>
    <property type="match status" value="2"/>
</dbReference>
<dbReference type="Pfam" id="PF00515">
    <property type="entry name" value="TPR_1"/>
    <property type="match status" value="1"/>
</dbReference>
<dbReference type="Gene3D" id="1.25.40.10">
    <property type="entry name" value="Tetratricopeptide repeat domain"/>
    <property type="match status" value="4"/>
</dbReference>
<dbReference type="PROSITE" id="PS50005">
    <property type="entry name" value="TPR"/>
    <property type="match status" value="2"/>
</dbReference>
<keyword evidence="4" id="KW-0732">Signal</keyword>
<evidence type="ECO:0000256" key="1">
    <source>
        <dbReference type="ARBA" id="ARBA00022737"/>
    </source>
</evidence>
<evidence type="ECO:0000313" key="6">
    <source>
        <dbReference type="Proteomes" id="UP000199518"/>
    </source>
</evidence>
<dbReference type="GO" id="GO:0009279">
    <property type="term" value="C:cell outer membrane"/>
    <property type="evidence" value="ECO:0007669"/>
    <property type="project" value="TreeGrafter"/>
</dbReference>
<feature type="repeat" description="TPR" evidence="3">
    <location>
        <begin position="219"/>
        <end position="252"/>
    </location>
</feature>
<dbReference type="AlphaFoldDB" id="A0A1I3G5R0"/>